<dbReference type="PANTHER" id="PTHR47510:SF3">
    <property type="entry name" value="ENDO_EXONUCLEASE_PHOSPHATASE DOMAIN-CONTAINING PROTEIN"/>
    <property type="match status" value="1"/>
</dbReference>
<dbReference type="Proteomes" id="UP000694920">
    <property type="component" value="Unplaced"/>
</dbReference>
<dbReference type="AlphaFoldDB" id="A0AAJ7BWD5"/>
<gene>
    <name evidence="2" type="primary">LOC107268120</name>
</gene>
<dbReference type="RefSeq" id="XP_015596060.1">
    <property type="nucleotide sequence ID" value="XM_015740574.1"/>
</dbReference>
<evidence type="ECO:0000313" key="1">
    <source>
        <dbReference type="Proteomes" id="UP000694920"/>
    </source>
</evidence>
<accession>A0AAJ7BWD5</accession>
<evidence type="ECO:0000313" key="2">
    <source>
        <dbReference type="RefSeq" id="XP_015596060.1"/>
    </source>
</evidence>
<dbReference type="KEGG" id="ccin:107268120"/>
<name>A0AAJ7BWD5_CEPCN</name>
<keyword evidence="1" id="KW-1185">Reference proteome</keyword>
<reference evidence="2" key="1">
    <citation type="submission" date="2025-08" db="UniProtKB">
        <authorList>
            <consortium name="RefSeq"/>
        </authorList>
    </citation>
    <scope>IDENTIFICATION</scope>
</reference>
<proteinExistence type="predicted"/>
<protein>
    <submittedName>
        <fullName evidence="2">Uncharacterized protein LOC107268120</fullName>
    </submittedName>
</protein>
<dbReference type="PANTHER" id="PTHR47510">
    <property type="entry name" value="REVERSE TRANSCRIPTASE DOMAIN-CONTAINING PROTEIN"/>
    <property type="match status" value="1"/>
</dbReference>
<sequence>MEDLGMKQYVQEPTRVTYGSETMATMAFANMDIEVQVQHTPKITDHSWIQVTLKDTHLETGGKEFIARDSSKYSELHYKIVFGDIIKMNEVRSGDVHAKANRLVSNMIKALDQVAPRKKFKIPSKWAGKKWYSEEVRKVAAARDKAYIKARYKKTEEKWSEYRVERNNLVKLMRKTKKDYYEKVIDENRQNPIKIWKSLKEILRGVNVSKNEVVDLDLELDATKLESNISVADKFNINIVYENEQWLDEFKPIDIVELQKIISKLPKKTGTEEEISSSILKTAREIIQDDFIDIINTSFKEGQCPRHWKTSTIIPIPKVQKPKSGSDFRPINMLPIYEKVLEIAVKDRLEEHLEANNIITKHQSRFRKKHSCETAIQTVVMNGNQISVKGNSILKTAREIIQDDFIDIINTSFKEGQCPRHWKTSTIIPIPKVQKPKSGSDFRPINMLPIYEKVLEIAVKDRLEEHLEANNIITKHQSRFRKKHSCETAIQTVVMNGNQISVKGK</sequence>
<organism evidence="1 2">
    <name type="scientific">Cephus cinctus</name>
    <name type="common">Wheat stem sawfly</name>
    <dbReference type="NCBI Taxonomy" id="211228"/>
    <lineage>
        <taxon>Eukaryota</taxon>
        <taxon>Metazoa</taxon>
        <taxon>Ecdysozoa</taxon>
        <taxon>Arthropoda</taxon>
        <taxon>Hexapoda</taxon>
        <taxon>Insecta</taxon>
        <taxon>Pterygota</taxon>
        <taxon>Neoptera</taxon>
        <taxon>Endopterygota</taxon>
        <taxon>Hymenoptera</taxon>
        <taxon>Cephoidea</taxon>
        <taxon>Cephidae</taxon>
        <taxon>Cephus</taxon>
    </lineage>
</organism>
<dbReference type="GeneID" id="107268120"/>